<organism evidence="12 13">
    <name type="scientific">Nicrophorus vespilloides</name>
    <name type="common">Boreal carrion beetle</name>
    <dbReference type="NCBI Taxonomy" id="110193"/>
    <lineage>
        <taxon>Eukaryota</taxon>
        <taxon>Metazoa</taxon>
        <taxon>Ecdysozoa</taxon>
        <taxon>Arthropoda</taxon>
        <taxon>Hexapoda</taxon>
        <taxon>Insecta</taxon>
        <taxon>Pterygota</taxon>
        <taxon>Neoptera</taxon>
        <taxon>Endopterygota</taxon>
        <taxon>Coleoptera</taxon>
        <taxon>Polyphaga</taxon>
        <taxon>Staphyliniformia</taxon>
        <taxon>Silphidae</taxon>
        <taxon>Nicrophorinae</taxon>
        <taxon>Nicrophorus</taxon>
    </lineage>
</organism>
<dbReference type="PANTHER" id="PTHR24096">
    <property type="entry name" value="LONG-CHAIN-FATTY-ACID--COA LIGASE"/>
    <property type="match status" value="1"/>
</dbReference>
<evidence type="ECO:0000313" key="13">
    <source>
        <dbReference type="RefSeq" id="XP_017783009.1"/>
    </source>
</evidence>
<evidence type="ECO:0000259" key="10">
    <source>
        <dbReference type="Pfam" id="PF00501"/>
    </source>
</evidence>
<evidence type="ECO:0000256" key="8">
    <source>
        <dbReference type="ARBA" id="ARBA00023140"/>
    </source>
</evidence>
<comment type="subcellular location">
    <subcellularLocation>
        <location evidence="2">Peroxisome</location>
    </subcellularLocation>
</comment>
<evidence type="ECO:0000256" key="3">
    <source>
        <dbReference type="ARBA" id="ARBA00006432"/>
    </source>
</evidence>
<dbReference type="Gene3D" id="2.30.38.10">
    <property type="entry name" value="Luciferase, Domain 3"/>
    <property type="match status" value="1"/>
</dbReference>
<dbReference type="PANTHER" id="PTHR24096:SF423">
    <property type="entry name" value="GM05240P"/>
    <property type="match status" value="1"/>
</dbReference>
<evidence type="ECO:0000256" key="4">
    <source>
        <dbReference type="ARBA" id="ARBA00022723"/>
    </source>
</evidence>
<keyword evidence="5" id="KW-0547">Nucleotide-binding</keyword>
<evidence type="ECO:0000256" key="9">
    <source>
        <dbReference type="SAM" id="Phobius"/>
    </source>
</evidence>
<keyword evidence="9" id="KW-1133">Transmembrane helix</keyword>
<dbReference type="Gene3D" id="3.30.300.30">
    <property type="match status" value="1"/>
</dbReference>
<keyword evidence="9" id="KW-0472">Membrane</keyword>
<reference evidence="13" key="1">
    <citation type="submission" date="2025-08" db="UniProtKB">
        <authorList>
            <consortium name="RefSeq"/>
        </authorList>
    </citation>
    <scope>IDENTIFICATION</scope>
    <source>
        <tissue evidence="13">Whole Larva</tissue>
    </source>
</reference>
<keyword evidence="12" id="KW-1185">Reference proteome</keyword>
<dbReference type="SUPFAM" id="SSF56801">
    <property type="entry name" value="Acetyl-CoA synthetase-like"/>
    <property type="match status" value="1"/>
</dbReference>
<evidence type="ECO:0000256" key="7">
    <source>
        <dbReference type="ARBA" id="ARBA00022842"/>
    </source>
</evidence>
<dbReference type="RefSeq" id="XP_017783009.1">
    <property type="nucleotide sequence ID" value="XM_017927520.1"/>
</dbReference>
<protein>
    <submittedName>
        <fullName evidence="13">4-coumarate--CoA ligase 1-like</fullName>
    </submittedName>
</protein>
<feature type="transmembrane region" description="Helical" evidence="9">
    <location>
        <begin position="219"/>
        <end position="241"/>
    </location>
</feature>
<dbReference type="InterPro" id="IPR025110">
    <property type="entry name" value="AMP-bd_C"/>
</dbReference>
<sequence length="483" mass="53908">MHSLPQNGLNSKSLGEIFFDILKNKADHTKIAMIDKVTKKQLNYAELLDQSLKVAEELKALGVANGDFVGIVSGNRPEFFVPVLACFFIGATIHPINSIYLLRELKSAFANSKPKIIFTTDESLKKVQDLQADTDYIENIINFDRNYLSIVQERSGLIEEEIVSNCDSDSAVILSSSGTSGLPKSVVLTQGNIKCSFNYLKYPYITVNYDDVIVGMMPYFHVLGFLVGISNIYSLSLMVTLQKFQPNHYCEIIEEFNVTSLQIVPSIGVFLAKHPMVKKYDFSTVKDIVCGAAPLGAEVQSILEKRFNCKVRQMYGMTETCGVISLVPMGEESKIGSVGKRFPWVDIKIIDIDTKEEMAQGGIGEMCVKTAQNMKGYLNMEEETKSMYLEDGYLRTGDIGFVDENGEIFIVDRLKELIKYKGFQVSPSELEDILNSHEYIVESGVVGLPDERAGELPMAFVVKRDNVDLSEEAVKEFLAGKLR</sequence>
<keyword evidence="4" id="KW-0479">Metal-binding</keyword>
<feature type="domain" description="AMP-dependent synthetase/ligase" evidence="10">
    <location>
        <begin position="28"/>
        <end position="378"/>
    </location>
</feature>
<feature type="transmembrane region" description="Helical" evidence="9">
    <location>
        <begin position="79"/>
        <end position="102"/>
    </location>
</feature>
<accession>A0ABM1N859</accession>
<comment type="cofactor">
    <cofactor evidence="1">
        <name>Mg(2+)</name>
        <dbReference type="ChEBI" id="CHEBI:18420"/>
    </cofactor>
</comment>
<evidence type="ECO:0000256" key="5">
    <source>
        <dbReference type="ARBA" id="ARBA00022741"/>
    </source>
</evidence>
<dbReference type="Gene3D" id="3.40.50.980">
    <property type="match status" value="2"/>
</dbReference>
<comment type="similarity">
    <text evidence="3">Belongs to the ATP-dependent AMP-binding enzyme family.</text>
</comment>
<dbReference type="Pfam" id="PF00501">
    <property type="entry name" value="AMP-binding"/>
    <property type="match status" value="1"/>
</dbReference>
<dbReference type="Pfam" id="PF13193">
    <property type="entry name" value="AMP-binding_C"/>
    <property type="match status" value="1"/>
</dbReference>
<evidence type="ECO:0000256" key="1">
    <source>
        <dbReference type="ARBA" id="ARBA00001946"/>
    </source>
</evidence>
<dbReference type="Proteomes" id="UP000695000">
    <property type="component" value="Unplaced"/>
</dbReference>
<feature type="domain" description="AMP-binding enzyme C-terminal" evidence="11">
    <location>
        <begin position="429"/>
        <end position="482"/>
    </location>
</feature>
<dbReference type="InterPro" id="IPR045851">
    <property type="entry name" value="AMP-bd_C_sf"/>
</dbReference>
<keyword evidence="9" id="KW-0812">Transmembrane</keyword>
<dbReference type="GeneID" id="108567190"/>
<keyword evidence="7" id="KW-0460">Magnesium</keyword>
<evidence type="ECO:0000256" key="2">
    <source>
        <dbReference type="ARBA" id="ARBA00004275"/>
    </source>
</evidence>
<gene>
    <name evidence="13" type="primary">LOC108567190</name>
</gene>
<proteinExistence type="inferred from homology"/>
<evidence type="ECO:0000313" key="12">
    <source>
        <dbReference type="Proteomes" id="UP000695000"/>
    </source>
</evidence>
<keyword evidence="6" id="KW-0067">ATP-binding</keyword>
<keyword evidence="8" id="KW-0576">Peroxisome</keyword>
<evidence type="ECO:0000256" key="6">
    <source>
        <dbReference type="ARBA" id="ARBA00022840"/>
    </source>
</evidence>
<name>A0ABM1N859_NICVS</name>
<dbReference type="InterPro" id="IPR000873">
    <property type="entry name" value="AMP-dep_synth/lig_dom"/>
</dbReference>
<evidence type="ECO:0000259" key="11">
    <source>
        <dbReference type="Pfam" id="PF13193"/>
    </source>
</evidence>